<reference evidence="3" key="1">
    <citation type="submission" date="2022-07" db="EMBL/GenBank/DDBJ databases">
        <authorList>
            <person name="Macas J."/>
            <person name="Novak P."/>
            <person name="Neumann P."/>
        </authorList>
    </citation>
    <scope>NUCLEOTIDE SEQUENCE</scope>
</reference>
<dbReference type="AlphaFoldDB" id="A0A9P0ZLP3"/>
<dbReference type="Pfam" id="PF05678">
    <property type="entry name" value="VQ"/>
    <property type="match status" value="1"/>
</dbReference>
<keyword evidence="4" id="KW-1185">Reference proteome</keyword>
<evidence type="ECO:0000256" key="1">
    <source>
        <dbReference type="SAM" id="MobiDB-lite"/>
    </source>
</evidence>
<protein>
    <recommendedName>
        <fullName evidence="2">VQ domain-containing protein</fullName>
    </recommendedName>
</protein>
<gene>
    <name evidence="3" type="ORF">CEURO_LOCUS16602</name>
</gene>
<feature type="region of interest" description="Disordered" evidence="1">
    <location>
        <begin position="26"/>
        <end position="64"/>
    </location>
</feature>
<dbReference type="InterPro" id="IPR039609">
    <property type="entry name" value="VQ_15/22"/>
</dbReference>
<evidence type="ECO:0000259" key="2">
    <source>
        <dbReference type="Pfam" id="PF05678"/>
    </source>
</evidence>
<accession>A0A9P0ZLP3</accession>
<comment type="caution">
    <text evidence="3">The sequence shown here is derived from an EMBL/GenBank/DDBJ whole genome shotgun (WGS) entry which is preliminary data.</text>
</comment>
<proteinExistence type="predicted"/>
<name>A0A9P0ZLP3_CUSEU</name>
<evidence type="ECO:0000313" key="4">
    <source>
        <dbReference type="Proteomes" id="UP001152484"/>
    </source>
</evidence>
<organism evidence="3 4">
    <name type="scientific">Cuscuta europaea</name>
    <name type="common">European dodder</name>
    <dbReference type="NCBI Taxonomy" id="41803"/>
    <lineage>
        <taxon>Eukaryota</taxon>
        <taxon>Viridiplantae</taxon>
        <taxon>Streptophyta</taxon>
        <taxon>Embryophyta</taxon>
        <taxon>Tracheophyta</taxon>
        <taxon>Spermatophyta</taxon>
        <taxon>Magnoliopsida</taxon>
        <taxon>eudicotyledons</taxon>
        <taxon>Gunneridae</taxon>
        <taxon>Pentapetalae</taxon>
        <taxon>asterids</taxon>
        <taxon>lamiids</taxon>
        <taxon>Solanales</taxon>
        <taxon>Convolvulaceae</taxon>
        <taxon>Cuscuteae</taxon>
        <taxon>Cuscuta</taxon>
        <taxon>Cuscuta subgen. Cuscuta</taxon>
    </lineage>
</organism>
<dbReference type="PANTHER" id="PTHR33179">
    <property type="entry name" value="VQ MOTIF-CONTAINING PROTEIN"/>
    <property type="match status" value="1"/>
</dbReference>
<feature type="compositionally biased region" description="Polar residues" evidence="1">
    <location>
        <begin position="26"/>
        <end position="40"/>
    </location>
</feature>
<evidence type="ECO:0000313" key="3">
    <source>
        <dbReference type="EMBL" id="CAH9104579.1"/>
    </source>
</evidence>
<feature type="domain" description="VQ" evidence="2">
    <location>
        <begin position="60"/>
        <end position="81"/>
    </location>
</feature>
<dbReference type="OrthoDB" id="1305066at2759"/>
<feature type="compositionally biased region" description="Basic residues" evidence="1">
    <location>
        <begin position="48"/>
        <end position="58"/>
    </location>
</feature>
<dbReference type="EMBL" id="CAMAPE010000046">
    <property type="protein sequence ID" value="CAH9104579.1"/>
    <property type="molecule type" value="Genomic_DNA"/>
</dbReference>
<sequence>MSESNETSPSLTPNCSWVQFCQRNAQPTATGPISSPSNGLSPDGRVAKPARRRPRASRRTPTTVFNTDPSNFRAMVQQFTGGGLGLLPPPLPSPFSFPGGTAAAGLGFRFGPPHQVLENLINFPQRAASNHSMHFEAVAGSYTSPLMTSSGGRAYDVHTQPFVGRVSFPSPQHGGSASSSGLE</sequence>
<dbReference type="InterPro" id="IPR008889">
    <property type="entry name" value="VQ"/>
</dbReference>
<dbReference type="PANTHER" id="PTHR33179:SF83">
    <property type="entry name" value="VQ DOMAIN-CONTAINING PROTEIN"/>
    <property type="match status" value="1"/>
</dbReference>
<dbReference type="Proteomes" id="UP001152484">
    <property type="component" value="Unassembled WGS sequence"/>
</dbReference>